<proteinExistence type="predicted"/>
<keyword evidence="1" id="KW-0175">Coiled coil</keyword>
<evidence type="ECO:0000256" key="1">
    <source>
        <dbReference type="SAM" id="Coils"/>
    </source>
</evidence>
<feature type="region of interest" description="Disordered" evidence="2">
    <location>
        <begin position="420"/>
        <end position="461"/>
    </location>
</feature>
<evidence type="ECO:0000313" key="4">
    <source>
        <dbReference type="WBParaSite" id="EEL_0000213101-mRNA-1"/>
    </source>
</evidence>
<dbReference type="AlphaFoldDB" id="A0A0R3RKX2"/>
<feature type="region of interest" description="Disordered" evidence="2">
    <location>
        <begin position="477"/>
        <end position="501"/>
    </location>
</feature>
<keyword evidence="3" id="KW-1185">Reference proteome</keyword>
<evidence type="ECO:0000313" key="3">
    <source>
        <dbReference type="Proteomes" id="UP000050640"/>
    </source>
</evidence>
<accession>A0A0R3RKX2</accession>
<sequence length="609" mass="67827">MPISDALTILSCASTYKIRLELERAIINDAIQTDCPENVEQQEISTNSLQQSSTLYKSYSTSDLALRLQKAQMSDKAVSGGSFMSKQKYQLPRQTVINTIKEEAQSITPETLSPSSPSSDFTEKTEFAPIMMESVISEETIIISDPLPVLKSLRTSPSEISPKLSQNRPYVITSETCPKSTNYMSNSIPSNVSQQQQTLQIPTSCSNEHSVLSLIPEENHQVDEIDYNGFSEFVERSRFMYSNASIKDDMRKNCVEFCELIEPKRDSIVIEFEENQIDDCYQQSDEEMIGSSNCNGTFDEVKSNLRHTNSGDIIETPPTITTSNSTRITANHIGKDRAAKIISDLVTDTERSTWHHPAMKTEGSDDRSRRNDIIEDKSDKLSANIQSANNLEQNASIIPSVIVNHTEINESNGKHMLEDATSVAESPAIPHRKMTSDDASANDSNQRSAKCNQLGKLSGNGGINEVTAVKEVRKLNGTTADELKDEGNNRSNIPLRSPKWSPKLQSHIPVITRTPSAKSKNKLPKVEGNKIMSSSAYNKTTDDTMKNDMNGASLYIAKKEALRKTYLPFSKTNKSEEVDLNKERKARLEANQALLQRQQDELRTLGILP</sequence>
<reference evidence="4" key="1">
    <citation type="submission" date="2017-02" db="UniProtKB">
        <authorList>
            <consortium name="WormBaseParasite"/>
        </authorList>
    </citation>
    <scope>IDENTIFICATION</scope>
</reference>
<organism evidence="3 4">
    <name type="scientific">Elaeophora elaphi</name>
    <dbReference type="NCBI Taxonomy" id="1147741"/>
    <lineage>
        <taxon>Eukaryota</taxon>
        <taxon>Metazoa</taxon>
        <taxon>Ecdysozoa</taxon>
        <taxon>Nematoda</taxon>
        <taxon>Chromadorea</taxon>
        <taxon>Rhabditida</taxon>
        <taxon>Spirurina</taxon>
        <taxon>Spiruromorpha</taxon>
        <taxon>Filarioidea</taxon>
        <taxon>Onchocercidae</taxon>
        <taxon>Elaeophora</taxon>
    </lineage>
</organism>
<protein>
    <submittedName>
        <fullName evidence="4">PH domain-containing protein</fullName>
    </submittedName>
</protein>
<feature type="coiled-coil region" evidence="1">
    <location>
        <begin position="578"/>
        <end position="605"/>
    </location>
</feature>
<dbReference type="WBParaSite" id="EEL_0000213101-mRNA-1">
    <property type="protein sequence ID" value="EEL_0000213101-mRNA-1"/>
    <property type="gene ID" value="EEL_0000213101"/>
</dbReference>
<feature type="compositionally biased region" description="Polar residues" evidence="2">
    <location>
        <begin position="437"/>
        <end position="451"/>
    </location>
</feature>
<evidence type="ECO:0000256" key="2">
    <source>
        <dbReference type="SAM" id="MobiDB-lite"/>
    </source>
</evidence>
<dbReference type="STRING" id="1147741.A0A0R3RKX2"/>
<name>A0A0R3RKX2_9BILA</name>
<dbReference type="Proteomes" id="UP000050640">
    <property type="component" value="Unplaced"/>
</dbReference>